<evidence type="ECO:0000313" key="14">
    <source>
        <dbReference type="Proteomes" id="UP000186817"/>
    </source>
</evidence>
<evidence type="ECO:0000256" key="4">
    <source>
        <dbReference type="ARBA" id="ARBA00022670"/>
    </source>
</evidence>
<evidence type="ECO:0000256" key="10">
    <source>
        <dbReference type="SAM" id="Phobius"/>
    </source>
</evidence>
<dbReference type="Proteomes" id="UP000186817">
    <property type="component" value="Unassembled WGS sequence"/>
</dbReference>
<dbReference type="SUPFAM" id="SSF54001">
    <property type="entry name" value="Cysteine proteinases"/>
    <property type="match status" value="1"/>
</dbReference>
<protein>
    <recommendedName>
        <fullName evidence="3">ubiquitinyl hydrolase 1</fullName>
        <ecNumber evidence="3">3.4.19.12</ecNumber>
    </recommendedName>
</protein>
<dbReference type="PROSITE" id="PS50103">
    <property type="entry name" value="ZF_C3H1"/>
    <property type="match status" value="1"/>
</dbReference>
<evidence type="ECO:0000256" key="6">
    <source>
        <dbReference type="ARBA" id="ARBA00022801"/>
    </source>
</evidence>
<evidence type="ECO:0000256" key="8">
    <source>
        <dbReference type="PROSITE-ProRule" id="PRU00723"/>
    </source>
</evidence>
<evidence type="ECO:0000256" key="9">
    <source>
        <dbReference type="SAM" id="MobiDB-lite"/>
    </source>
</evidence>
<reference evidence="13 14" key="1">
    <citation type="submission" date="2016-02" db="EMBL/GenBank/DDBJ databases">
        <title>Genome analysis of coral dinoflagellate symbionts highlights evolutionary adaptations to a symbiotic lifestyle.</title>
        <authorList>
            <person name="Aranda M."/>
            <person name="Li Y."/>
            <person name="Liew Y.J."/>
            <person name="Baumgarten S."/>
            <person name="Simakov O."/>
            <person name="Wilson M."/>
            <person name="Piel J."/>
            <person name="Ashoor H."/>
            <person name="Bougouffa S."/>
            <person name="Bajic V.B."/>
            <person name="Ryu T."/>
            <person name="Ravasi T."/>
            <person name="Bayer T."/>
            <person name="Micklem G."/>
            <person name="Kim H."/>
            <person name="Bhak J."/>
            <person name="Lajeunesse T.C."/>
            <person name="Voolstra C.R."/>
        </authorList>
    </citation>
    <scope>NUCLEOTIDE SEQUENCE [LARGE SCALE GENOMIC DNA]</scope>
    <source>
        <strain evidence="13 14">CCMP2467</strain>
    </source>
</reference>
<dbReference type="GO" id="GO:0006508">
    <property type="term" value="P:proteolysis"/>
    <property type="evidence" value="ECO:0007669"/>
    <property type="project" value="UniProtKB-KW"/>
</dbReference>
<keyword evidence="6 13" id="KW-0378">Hydrolase</keyword>
<dbReference type="OrthoDB" id="420187at2759"/>
<keyword evidence="8" id="KW-0479">Metal-binding</keyword>
<evidence type="ECO:0000259" key="11">
    <source>
        <dbReference type="PROSITE" id="PS50103"/>
    </source>
</evidence>
<dbReference type="GO" id="GO:0005634">
    <property type="term" value="C:nucleus"/>
    <property type="evidence" value="ECO:0007669"/>
    <property type="project" value="TreeGrafter"/>
</dbReference>
<keyword evidence="7" id="KW-0788">Thiol protease</keyword>
<feature type="region of interest" description="Disordered" evidence="9">
    <location>
        <begin position="307"/>
        <end position="351"/>
    </location>
</feature>
<dbReference type="GO" id="GO:0016579">
    <property type="term" value="P:protein deubiquitination"/>
    <property type="evidence" value="ECO:0007669"/>
    <property type="project" value="InterPro"/>
</dbReference>
<dbReference type="InterPro" id="IPR050164">
    <property type="entry name" value="Peptidase_C19"/>
</dbReference>
<feature type="domain" description="C3H1-type" evidence="11">
    <location>
        <begin position="353"/>
        <end position="380"/>
    </location>
</feature>
<organism evidence="13 14">
    <name type="scientific">Symbiodinium microadriaticum</name>
    <name type="common">Dinoflagellate</name>
    <name type="synonym">Zooxanthella microadriatica</name>
    <dbReference type="NCBI Taxonomy" id="2951"/>
    <lineage>
        <taxon>Eukaryota</taxon>
        <taxon>Sar</taxon>
        <taxon>Alveolata</taxon>
        <taxon>Dinophyceae</taxon>
        <taxon>Suessiales</taxon>
        <taxon>Symbiodiniaceae</taxon>
        <taxon>Symbiodinium</taxon>
    </lineage>
</organism>
<dbReference type="Gene3D" id="3.90.70.10">
    <property type="entry name" value="Cysteine proteinases"/>
    <property type="match status" value="1"/>
</dbReference>
<feature type="compositionally biased region" description="Basic and acidic residues" evidence="9">
    <location>
        <begin position="335"/>
        <end position="351"/>
    </location>
</feature>
<evidence type="ECO:0000313" key="13">
    <source>
        <dbReference type="EMBL" id="OLP81017.1"/>
    </source>
</evidence>
<proteinExistence type="inferred from homology"/>
<dbReference type="InterPro" id="IPR028889">
    <property type="entry name" value="USP"/>
</dbReference>
<keyword evidence="8" id="KW-0862">Zinc</keyword>
<dbReference type="PROSITE" id="PS00972">
    <property type="entry name" value="USP_1"/>
    <property type="match status" value="1"/>
</dbReference>
<feature type="domain" description="USP" evidence="12">
    <location>
        <begin position="1440"/>
        <end position="1737"/>
    </location>
</feature>
<feature type="compositionally biased region" description="Basic and acidic residues" evidence="9">
    <location>
        <begin position="593"/>
        <end position="602"/>
    </location>
</feature>
<sequence length="1737" mass="192796">MGELADKLAKGASELRFLLTQHKVADDIQGELYENGVDTVAKFAAAASDEADLKKMLKDSFSIDPTQSLKLRAQAAGVVVAWKTAISRVERQAEAEATHEVRDIAKPIPSTDYISMRQAFAAKFGELEDKHIPAKEFIEKKLGELESGEFRAEPLTEIISRDEVDPDTLLPHWDAKGTLSLKKGGSKTAMPSGPEQLRLRLTVLQNTLIMIQLKHPGRRELEDVNFALFEKYKEYLLGDYCYGLRSSEDSGSLVPPWSLVLSYEHAIRKHAYKVMATAGYSFGAALVHAYKEPSVKERNFTTPLALHAKRPQPWNANTEQPPTKKGRKGAKGTGKGKDGKGAKKLKEGSDRTPDGKPICFRYNAKGCKNGAKCHFAHVCMLCFGKHPASECPQKAAKADGAANAKNCTPQKLDMATCLQQLAGAWTLNLKTECVDVKRSAKHDLSLPKVRQSYLERIAAKEFDAVLLSPPCASFSRAPWANFRGPRPVRSYEHQRGLPTLTPAERDRAIMGNIFADFSYEVATLVAYGAATFLAMEQPELDLGALASGPHEGLRPASMWQWPQLAHLLAVAFHQVASPRQELCRWPAVGMAKGKDARTHPREGGFPGTARERSLPMAAGGEKGCSLAGDPELHRQLRELWKDWLEAQDLGEPGLAEEGLPVGILDPLPRTPHVFEEQLKWPLENSPWEASLAWVPNYSSVEEHADFARDKFEEDVREGLMAKMTMGESLERYGEHTAIAALAVIVEDEELDKKRIIHDATHGVRVNHRIKCRDKLRSPGAREKKHLLREHEEEGETAFSVAKAHRRYKHAAKEHGYLACQVDTKEEVPGDPASQTVYVNRVGTFGLSCASYWWTRIAACGLRLTYHLLGPGFPQDFLLYADDLDEAMGRGPRGFRVEWLGMETEYPTYKLGLSLKRAIAGDDGRPMQNPRLRCRNVSQLRAPKFYSLMRLLHLVPWEPPNGILLEFLEISGWASVLKMKSHDRRIVAAVLVAMTLLALLLGLMAFLLGRGGVEDGVSKAFRGPQDGVRRTALVAQAISHAVGGSTRMLGRGIGVVVTSFAGAVFQKAAAGAHVLVAVVNPCHRMLQHAVFQAFSGIRQAAKWLADAADAAAQSPSATAKAVPESRVTQEAHGSFMEQLRGRKVLRISRRGAVTMYTYAGAQKDLQGDQREDEEERRGPALDGFEEVERVSWRETDIHQMLRKRGDHPIYACAHSSAHVRGVREEIAGEDQTSLEHFDVVDRRSGGADAWPAFRCTDQQELQLRGGAALLGREVLEDEDLSAFSLCSDLVRMQLSVRAPTAQLPAQCSKVLRASPQFAKVDAELVDLILHIHRHSRLCNGLANVIMDGILTRFLQLAASAFVSDEVIDEFVGRHDGDEKYVCEALFNLLLGSAFDVLGLIKGWCGLSKVVQVKWLLCGSHFRQQLQNGSWLQQAASPPPVTGLRNQGNTCYLNAILQCLVHTKLLCQLVQEVPSQCLRKQDARQWLAQLQQLIHDMHQVHPSSCGVSNIAELITTNKEFVRGRQADAHEAFMFIVSRILEACIAVGDGTDAATQSAKDYSAQESLEKSSLLGHVFGMDLGQRVRCRHCSYSSETARVEYCLCLSCTAGLDDRDRESFQRNAAVTVFGESNTDRLFMYEVQDAHLATPTNNRVILDTVRCIGKALSRRMPWRCKQFFSVVLPRSLVLLAELRVHVRFCENGPRPAHLAKERPEPAQHWLWYSSASLDCYGVLFHLRHFR</sequence>
<keyword evidence="14" id="KW-1185">Reference proteome</keyword>
<evidence type="ECO:0000256" key="1">
    <source>
        <dbReference type="ARBA" id="ARBA00000707"/>
    </source>
</evidence>
<evidence type="ECO:0000256" key="7">
    <source>
        <dbReference type="ARBA" id="ARBA00022807"/>
    </source>
</evidence>
<dbReference type="InterPro" id="IPR000571">
    <property type="entry name" value="Znf_CCCH"/>
</dbReference>
<comment type="caution">
    <text evidence="13">The sequence shown here is derived from an EMBL/GenBank/DDBJ whole genome shotgun (WGS) entry which is preliminary data.</text>
</comment>
<evidence type="ECO:0000256" key="5">
    <source>
        <dbReference type="ARBA" id="ARBA00022786"/>
    </source>
</evidence>
<name>A0A1Q9CDW2_SYMMI</name>
<keyword evidence="4" id="KW-0645">Protease</keyword>
<dbReference type="GO" id="GO:0005829">
    <property type="term" value="C:cytosol"/>
    <property type="evidence" value="ECO:0007669"/>
    <property type="project" value="TreeGrafter"/>
</dbReference>
<comment type="catalytic activity">
    <reaction evidence="1">
        <text>Thiol-dependent hydrolysis of ester, thioester, amide, peptide and isopeptide bonds formed by the C-terminal Gly of ubiquitin (a 76-residue protein attached to proteins as an intracellular targeting signal).</text>
        <dbReference type="EC" id="3.4.19.12"/>
    </reaction>
</comment>
<dbReference type="InterPro" id="IPR038765">
    <property type="entry name" value="Papain-like_cys_pep_sf"/>
</dbReference>
<feature type="transmembrane region" description="Helical" evidence="10">
    <location>
        <begin position="985"/>
        <end position="1007"/>
    </location>
</feature>
<dbReference type="GO" id="GO:0008270">
    <property type="term" value="F:zinc ion binding"/>
    <property type="evidence" value="ECO:0007669"/>
    <property type="project" value="UniProtKB-KW"/>
</dbReference>
<feature type="zinc finger region" description="C3H1-type" evidence="8">
    <location>
        <begin position="353"/>
        <end position="380"/>
    </location>
</feature>
<dbReference type="PROSITE" id="PS50235">
    <property type="entry name" value="USP_3"/>
    <property type="match status" value="1"/>
</dbReference>
<evidence type="ECO:0000259" key="12">
    <source>
        <dbReference type="PROSITE" id="PS50235"/>
    </source>
</evidence>
<dbReference type="InterPro" id="IPR018200">
    <property type="entry name" value="USP_CS"/>
</dbReference>
<accession>A0A1Q9CDW2</accession>
<feature type="region of interest" description="Disordered" evidence="9">
    <location>
        <begin position="593"/>
        <end position="613"/>
    </location>
</feature>
<evidence type="ECO:0000256" key="3">
    <source>
        <dbReference type="ARBA" id="ARBA00012759"/>
    </source>
</evidence>
<comment type="similarity">
    <text evidence="2">Belongs to the peptidase C19 family.</text>
</comment>
<dbReference type="EMBL" id="LSRX01001321">
    <property type="protein sequence ID" value="OLP81017.1"/>
    <property type="molecule type" value="Genomic_DNA"/>
</dbReference>
<dbReference type="GO" id="GO:0004843">
    <property type="term" value="F:cysteine-type deubiquitinase activity"/>
    <property type="evidence" value="ECO:0007669"/>
    <property type="project" value="UniProtKB-EC"/>
</dbReference>
<keyword evidence="8" id="KW-0863">Zinc-finger</keyword>
<keyword evidence="10" id="KW-0812">Transmembrane</keyword>
<keyword evidence="10" id="KW-1133">Transmembrane helix</keyword>
<dbReference type="PANTHER" id="PTHR24006:SF758">
    <property type="entry name" value="UBIQUITIN CARBOXYL-TERMINAL HYDROLASE 36"/>
    <property type="match status" value="1"/>
</dbReference>
<dbReference type="PANTHER" id="PTHR24006">
    <property type="entry name" value="UBIQUITIN CARBOXYL-TERMINAL HYDROLASE"/>
    <property type="match status" value="1"/>
</dbReference>
<keyword evidence="5" id="KW-0833">Ubl conjugation pathway</keyword>
<evidence type="ECO:0000256" key="2">
    <source>
        <dbReference type="ARBA" id="ARBA00009085"/>
    </source>
</evidence>
<keyword evidence="10" id="KW-0472">Membrane</keyword>
<gene>
    <name evidence="13" type="primary">Usp17le</name>
    <name evidence="13" type="ORF">AK812_SmicGene38502</name>
</gene>
<dbReference type="InterPro" id="IPR001394">
    <property type="entry name" value="Peptidase_C19_UCH"/>
</dbReference>
<dbReference type="Pfam" id="PF00443">
    <property type="entry name" value="UCH"/>
    <property type="match status" value="1"/>
</dbReference>
<dbReference type="EC" id="3.4.19.12" evidence="3"/>